<dbReference type="InterPro" id="IPR003812">
    <property type="entry name" value="Fido"/>
</dbReference>
<dbReference type="Gene3D" id="1.10.3290.10">
    <property type="entry name" value="Fido-like domain"/>
    <property type="match status" value="1"/>
</dbReference>
<dbReference type="InterPro" id="IPR026287">
    <property type="entry name" value="SoFic-like"/>
</dbReference>
<name>A0ABM9B4J0_9BACT</name>
<dbReference type="PIRSF" id="PIRSF038925">
    <property type="entry name" value="AMP-prot_trans"/>
    <property type="match status" value="1"/>
</dbReference>
<protein>
    <submittedName>
        <fullName evidence="2">Protein adenylyltransferase SoFic</fullName>
        <ecNumber evidence="2">2.7.7.-</ecNumber>
    </submittedName>
</protein>
<dbReference type="InterPro" id="IPR025758">
    <property type="entry name" value="Fic/DOC_N"/>
</dbReference>
<dbReference type="Pfam" id="PF02661">
    <property type="entry name" value="Fic"/>
    <property type="match status" value="1"/>
</dbReference>
<dbReference type="InterPro" id="IPR036597">
    <property type="entry name" value="Fido-like_dom_sf"/>
</dbReference>
<dbReference type="PROSITE" id="PS51459">
    <property type="entry name" value="FIDO"/>
    <property type="match status" value="1"/>
</dbReference>
<sequence length="377" mass="42743">MLKFKAGAWTNQGYYKAFVPNLINRRWEISDPEIIHLLSKADLELGRLDAYSGYVNIDLFISMHLTKEAVESNRIEGTKTEFAEAFMQQDELPNDRQQDWEEVTNYIAAMKHAIARLSELPISSRLIREAHGMLLAGVRGQHKLPGEFRSSQNWIGGASISDAVFIPPPPSDLGRLLSDLEYFANDQEHPLPDLLRAAIMHYQFETIHPFLDGNGRVGRLLITLYLISTGTLRSPVLYLSDFFERNRRLYYDNLAGVHSNDNLKQWLRFFLVGVAETARDGIRTFDGILKLSKEVDGKLVTMGRKAIDAHTLLQALYARPVITITEAATLIGKSMNTSSRLIQALQETGILQERPTSGREKLFEFGEYLRLFSQPGE</sequence>
<dbReference type="EMBL" id="CAKLPZ010000005">
    <property type="protein sequence ID" value="CAH1002260.1"/>
    <property type="molecule type" value="Genomic_DNA"/>
</dbReference>
<feature type="domain" description="Fido" evidence="1">
    <location>
        <begin position="122"/>
        <end position="272"/>
    </location>
</feature>
<dbReference type="GO" id="GO:0016779">
    <property type="term" value="F:nucleotidyltransferase activity"/>
    <property type="evidence" value="ECO:0007669"/>
    <property type="project" value="UniProtKB-KW"/>
</dbReference>
<reference evidence="2" key="1">
    <citation type="submission" date="2021-12" db="EMBL/GenBank/DDBJ databases">
        <authorList>
            <person name="Rodrigo-Torres L."/>
            <person name="Arahal R. D."/>
            <person name="Lucena T."/>
        </authorList>
    </citation>
    <scope>NUCLEOTIDE SEQUENCE</scope>
    <source>
        <strain evidence="2">CECT 8419</strain>
    </source>
</reference>
<dbReference type="InterPro" id="IPR040198">
    <property type="entry name" value="Fido_containing"/>
</dbReference>
<dbReference type="PANTHER" id="PTHR13504">
    <property type="entry name" value="FIDO DOMAIN-CONTAINING PROTEIN DDB_G0283145"/>
    <property type="match status" value="1"/>
</dbReference>
<proteinExistence type="predicted"/>
<evidence type="ECO:0000313" key="2">
    <source>
        <dbReference type="EMBL" id="CAH1002260.1"/>
    </source>
</evidence>
<keyword evidence="3" id="KW-1185">Reference proteome</keyword>
<dbReference type="RefSeq" id="WP_238752137.1">
    <property type="nucleotide sequence ID" value="NZ_CAKLPZ010000005.1"/>
</dbReference>
<comment type="caution">
    <text evidence="2">The sequence shown here is derived from an EMBL/GenBank/DDBJ whole genome shotgun (WGS) entry which is preliminary data.</text>
</comment>
<accession>A0ABM9B4J0</accession>
<dbReference type="PANTHER" id="PTHR13504:SF38">
    <property type="entry name" value="FIDO DOMAIN-CONTAINING PROTEIN"/>
    <property type="match status" value="1"/>
</dbReference>
<dbReference type="Proteomes" id="UP000837803">
    <property type="component" value="Unassembled WGS sequence"/>
</dbReference>
<organism evidence="2 3">
    <name type="scientific">Neolewinella maritima</name>
    <dbReference type="NCBI Taxonomy" id="1383882"/>
    <lineage>
        <taxon>Bacteria</taxon>
        <taxon>Pseudomonadati</taxon>
        <taxon>Bacteroidota</taxon>
        <taxon>Saprospiria</taxon>
        <taxon>Saprospirales</taxon>
        <taxon>Lewinellaceae</taxon>
        <taxon>Neolewinella</taxon>
    </lineage>
</organism>
<dbReference type="SUPFAM" id="SSF140931">
    <property type="entry name" value="Fic-like"/>
    <property type="match status" value="1"/>
</dbReference>
<keyword evidence="2" id="KW-0808">Transferase</keyword>
<dbReference type="EC" id="2.7.7.-" evidence="2"/>
<evidence type="ECO:0000313" key="3">
    <source>
        <dbReference type="Proteomes" id="UP000837803"/>
    </source>
</evidence>
<gene>
    <name evidence="2" type="primary">fic_2</name>
    <name evidence="2" type="ORF">LEM8419_03179</name>
</gene>
<evidence type="ECO:0000259" key="1">
    <source>
        <dbReference type="PROSITE" id="PS51459"/>
    </source>
</evidence>
<dbReference type="Pfam" id="PF13784">
    <property type="entry name" value="Fic_N"/>
    <property type="match status" value="1"/>
</dbReference>
<keyword evidence="2" id="KW-0548">Nucleotidyltransferase</keyword>